<dbReference type="EMBL" id="CAKXAJ010024694">
    <property type="protein sequence ID" value="CAH2229172.1"/>
    <property type="molecule type" value="Genomic_DNA"/>
</dbReference>
<keyword evidence="4 13" id="KW-0812">Transmembrane</keyword>
<dbReference type="InterPro" id="IPR000276">
    <property type="entry name" value="GPCR_Rhodpsn"/>
</dbReference>
<evidence type="ECO:0000256" key="1">
    <source>
        <dbReference type="ARBA" id="ARBA00004651"/>
    </source>
</evidence>
<sequence length="151" mass="16924">MSFFLSSYVIPLALISVLYMCMLSRLWKSAPGGRVSAESRRGKKKVTRMVVVVVVVFAVCWCPIQIILLVKALQAYNITYFTVTAQIVSHVLAYMNSCVNPVLYAFLSENFRIAFRKVMYCPPPYNDGMSGRPQPTKTTRTGNGNSCHDIV</sequence>
<dbReference type="SUPFAM" id="SSF81321">
    <property type="entry name" value="Family A G protein-coupled receptor-like"/>
    <property type="match status" value="1"/>
</dbReference>
<dbReference type="InterPro" id="IPR017452">
    <property type="entry name" value="GPCR_Rhodpsn_7TM"/>
</dbReference>
<dbReference type="Pfam" id="PF00001">
    <property type="entry name" value="7tm_1"/>
    <property type="match status" value="1"/>
</dbReference>
<feature type="transmembrane region" description="Helical" evidence="13">
    <location>
        <begin position="48"/>
        <end position="67"/>
    </location>
</feature>
<accession>A0A8S4R624</accession>
<dbReference type="Proteomes" id="UP000838756">
    <property type="component" value="Unassembled WGS sequence"/>
</dbReference>
<evidence type="ECO:0000256" key="6">
    <source>
        <dbReference type="ARBA" id="ARBA00023040"/>
    </source>
</evidence>
<reference evidence="15" key="1">
    <citation type="submission" date="2022-03" db="EMBL/GenBank/DDBJ databases">
        <authorList>
            <person name="Lindestad O."/>
        </authorList>
    </citation>
    <scope>NUCLEOTIDE SEQUENCE</scope>
</reference>
<keyword evidence="5 13" id="KW-1133">Transmembrane helix</keyword>
<name>A0A8S4R624_9NEOP</name>
<dbReference type="PROSITE" id="PS50262">
    <property type="entry name" value="G_PROTEIN_RECEP_F1_2"/>
    <property type="match status" value="1"/>
</dbReference>
<comment type="subcellular location">
    <subcellularLocation>
        <location evidence="1">Cell membrane</location>
        <topology evidence="1">Multi-pass membrane protein</topology>
    </subcellularLocation>
</comment>
<evidence type="ECO:0000256" key="11">
    <source>
        <dbReference type="ARBA" id="ARBA00023224"/>
    </source>
</evidence>
<organism evidence="15 16">
    <name type="scientific">Pararge aegeria aegeria</name>
    <dbReference type="NCBI Taxonomy" id="348720"/>
    <lineage>
        <taxon>Eukaryota</taxon>
        <taxon>Metazoa</taxon>
        <taxon>Ecdysozoa</taxon>
        <taxon>Arthropoda</taxon>
        <taxon>Hexapoda</taxon>
        <taxon>Insecta</taxon>
        <taxon>Pterygota</taxon>
        <taxon>Neoptera</taxon>
        <taxon>Endopterygota</taxon>
        <taxon>Lepidoptera</taxon>
        <taxon>Glossata</taxon>
        <taxon>Ditrysia</taxon>
        <taxon>Papilionoidea</taxon>
        <taxon>Nymphalidae</taxon>
        <taxon>Satyrinae</taxon>
        <taxon>Satyrini</taxon>
        <taxon>Parargina</taxon>
        <taxon>Pararge</taxon>
    </lineage>
</organism>
<keyword evidence="10" id="KW-0325">Glycoprotein</keyword>
<proteinExistence type="inferred from homology"/>
<keyword evidence="11" id="KW-0807">Transducer</keyword>
<keyword evidence="16" id="KW-1185">Reference proteome</keyword>
<evidence type="ECO:0000259" key="14">
    <source>
        <dbReference type="PROSITE" id="PS50262"/>
    </source>
</evidence>
<feature type="compositionally biased region" description="Polar residues" evidence="12">
    <location>
        <begin position="133"/>
        <end position="151"/>
    </location>
</feature>
<feature type="region of interest" description="Disordered" evidence="12">
    <location>
        <begin position="130"/>
        <end position="151"/>
    </location>
</feature>
<evidence type="ECO:0000256" key="9">
    <source>
        <dbReference type="ARBA" id="ARBA00023170"/>
    </source>
</evidence>
<evidence type="ECO:0000313" key="15">
    <source>
        <dbReference type="EMBL" id="CAH2229172.1"/>
    </source>
</evidence>
<dbReference type="PANTHER" id="PTHR45695:SF23">
    <property type="entry name" value="GALANIN-LIKE G-PROTEIN COUPLED RECEPTOR NPR-9"/>
    <property type="match status" value="1"/>
</dbReference>
<dbReference type="PANTHER" id="PTHR45695">
    <property type="entry name" value="LEUCOKININ RECEPTOR-RELATED"/>
    <property type="match status" value="1"/>
</dbReference>
<evidence type="ECO:0000256" key="2">
    <source>
        <dbReference type="ARBA" id="ARBA00010663"/>
    </source>
</evidence>
<feature type="transmembrane region" description="Helical" evidence="13">
    <location>
        <begin position="6"/>
        <end position="27"/>
    </location>
</feature>
<evidence type="ECO:0000256" key="5">
    <source>
        <dbReference type="ARBA" id="ARBA00022989"/>
    </source>
</evidence>
<dbReference type="Gene3D" id="1.20.1070.10">
    <property type="entry name" value="Rhodopsin 7-helix transmembrane proteins"/>
    <property type="match status" value="1"/>
</dbReference>
<comment type="similarity">
    <text evidence="2">Belongs to the G-protein coupled receptor 1 family.</text>
</comment>
<dbReference type="OrthoDB" id="2132067at2759"/>
<keyword evidence="6" id="KW-0297">G-protein coupled receptor</keyword>
<protein>
    <submittedName>
        <fullName evidence="15">Jg21604 protein</fullName>
    </submittedName>
</protein>
<dbReference type="GO" id="GO:0005886">
    <property type="term" value="C:plasma membrane"/>
    <property type="evidence" value="ECO:0007669"/>
    <property type="project" value="UniProtKB-SubCell"/>
</dbReference>
<feature type="transmembrane region" description="Helical" evidence="13">
    <location>
        <begin position="87"/>
        <end position="107"/>
    </location>
</feature>
<evidence type="ECO:0000256" key="13">
    <source>
        <dbReference type="SAM" id="Phobius"/>
    </source>
</evidence>
<gene>
    <name evidence="15" type="primary">jg21604</name>
    <name evidence="15" type="ORF">PAEG_LOCUS8658</name>
</gene>
<evidence type="ECO:0000313" key="16">
    <source>
        <dbReference type="Proteomes" id="UP000838756"/>
    </source>
</evidence>
<evidence type="ECO:0000256" key="8">
    <source>
        <dbReference type="ARBA" id="ARBA00023157"/>
    </source>
</evidence>
<evidence type="ECO:0000256" key="3">
    <source>
        <dbReference type="ARBA" id="ARBA00022475"/>
    </source>
</evidence>
<comment type="caution">
    <text evidence="15">The sequence shown here is derived from an EMBL/GenBank/DDBJ whole genome shotgun (WGS) entry which is preliminary data.</text>
</comment>
<evidence type="ECO:0000256" key="12">
    <source>
        <dbReference type="SAM" id="MobiDB-lite"/>
    </source>
</evidence>
<dbReference type="GO" id="GO:0004930">
    <property type="term" value="F:G protein-coupled receptor activity"/>
    <property type="evidence" value="ECO:0007669"/>
    <property type="project" value="UniProtKB-KW"/>
</dbReference>
<feature type="domain" description="G-protein coupled receptors family 1 profile" evidence="14">
    <location>
        <begin position="1"/>
        <end position="104"/>
    </location>
</feature>
<evidence type="ECO:0000256" key="4">
    <source>
        <dbReference type="ARBA" id="ARBA00022692"/>
    </source>
</evidence>
<keyword evidence="3" id="KW-1003">Cell membrane</keyword>
<dbReference type="AlphaFoldDB" id="A0A8S4R624"/>
<keyword evidence="8" id="KW-1015">Disulfide bond</keyword>
<keyword evidence="7 13" id="KW-0472">Membrane</keyword>
<evidence type="ECO:0000256" key="7">
    <source>
        <dbReference type="ARBA" id="ARBA00023136"/>
    </source>
</evidence>
<evidence type="ECO:0000256" key="10">
    <source>
        <dbReference type="ARBA" id="ARBA00023180"/>
    </source>
</evidence>
<keyword evidence="9" id="KW-0675">Receptor</keyword>